<keyword evidence="2" id="KW-1185">Reference proteome</keyword>
<dbReference type="SUPFAM" id="SSF48371">
    <property type="entry name" value="ARM repeat"/>
    <property type="match status" value="1"/>
</dbReference>
<dbReference type="Proteomes" id="UP000245934">
    <property type="component" value="Unassembled WGS sequence"/>
</dbReference>
<evidence type="ECO:0000313" key="2">
    <source>
        <dbReference type="Proteomes" id="UP000245934"/>
    </source>
</evidence>
<dbReference type="EMBL" id="QGMZ01000039">
    <property type="protein sequence ID" value="PWR70782.1"/>
    <property type="molecule type" value="Genomic_DNA"/>
</dbReference>
<dbReference type="PANTHER" id="PTHR34070">
    <property type="entry name" value="ARMADILLO-TYPE FOLD"/>
    <property type="match status" value="1"/>
</dbReference>
<evidence type="ECO:0000313" key="1">
    <source>
        <dbReference type="EMBL" id="PWR70782.1"/>
    </source>
</evidence>
<dbReference type="PANTHER" id="PTHR34070:SF1">
    <property type="entry name" value="DNA ALKYLATION REPAIR PROTEIN"/>
    <property type="match status" value="1"/>
</dbReference>
<proteinExistence type="predicted"/>
<dbReference type="RefSeq" id="WP_109941916.1">
    <property type="nucleotide sequence ID" value="NZ_CP176366.1"/>
</dbReference>
<dbReference type="InterPro" id="IPR016024">
    <property type="entry name" value="ARM-type_fold"/>
</dbReference>
<name>A0A2V2MRM6_9EURY</name>
<dbReference type="CDD" id="cd06561">
    <property type="entry name" value="AlkD_like"/>
    <property type="match status" value="1"/>
</dbReference>
<comment type="caution">
    <text evidence="1">The sequence shown here is derived from an EMBL/GenBank/DDBJ whole genome shotgun (WGS) entry which is preliminary data.</text>
</comment>
<gene>
    <name evidence="1" type="ORF">DLD82_14900</name>
</gene>
<dbReference type="Gene3D" id="1.25.10.90">
    <property type="match status" value="1"/>
</dbReference>
<dbReference type="InterPro" id="IPR014825">
    <property type="entry name" value="DNA_alkylation"/>
</dbReference>
<dbReference type="AlphaFoldDB" id="A0A2V2MRM6"/>
<reference evidence="1 2" key="1">
    <citation type="submission" date="2018-05" db="EMBL/GenBank/DDBJ databases">
        <title>Draft genome of Methanospirillum stamsii Pt1.</title>
        <authorList>
            <person name="Dueholm M.S."/>
            <person name="Nielsen P.H."/>
            <person name="Bakmann L.F."/>
            <person name="Otzen D.E."/>
        </authorList>
    </citation>
    <scope>NUCLEOTIDE SEQUENCE [LARGE SCALE GENOMIC DNA]</scope>
    <source>
        <strain evidence="1 2">Pt1</strain>
    </source>
</reference>
<dbReference type="OrthoDB" id="110299at2157"/>
<accession>A0A2V2MRM6</accession>
<organism evidence="1 2">
    <name type="scientific">Methanospirillum stamsii</name>
    <dbReference type="NCBI Taxonomy" id="1277351"/>
    <lineage>
        <taxon>Archaea</taxon>
        <taxon>Methanobacteriati</taxon>
        <taxon>Methanobacteriota</taxon>
        <taxon>Stenosarchaea group</taxon>
        <taxon>Methanomicrobia</taxon>
        <taxon>Methanomicrobiales</taxon>
        <taxon>Methanospirillaceae</taxon>
        <taxon>Methanospirillum</taxon>
    </lineage>
</organism>
<sequence>MDPVIAEIREELQTVIDEKTRESFHRFFKEDVKAYGCKTAAVTKIAKKYWKLVKDQKKEEIFTLCEELYDSGFLEEAFIVSTWAANMKDRFEPEDIDRFRNWIEVYITNWATCDGFCNHAVGDFIEKYPEYIVELKDWARSDNRWMRRAAAVSLIIPAKQGHYLKEVLEISDLLLTDEDDMVRKGYGWLLKEASRLHQDEVFAYVQAHKKDMPRTSLRYAIELMPPERRTEAMKKDWK</sequence>
<protein>
    <submittedName>
        <fullName evidence="1">DNA alkylation repair protein</fullName>
    </submittedName>
</protein>
<dbReference type="Pfam" id="PF08713">
    <property type="entry name" value="DNA_alkylation"/>
    <property type="match status" value="1"/>
</dbReference>
<dbReference type="GeneID" id="97608181"/>